<dbReference type="GO" id="GO:0071422">
    <property type="term" value="P:succinate transmembrane transport"/>
    <property type="evidence" value="ECO:0007669"/>
    <property type="project" value="TreeGrafter"/>
</dbReference>
<gene>
    <name evidence="7" type="ORF">AGA_988</name>
    <name evidence="8" type="ORF">GOB80_07735</name>
</gene>
<dbReference type="InterPro" id="IPR000791">
    <property type="entry name" value="Gpr1/Fun34/SatP-like"/>
</dbReference>
<keyword evidence="5 6" id="KW-0472">Membrane</keyword>
<feature type="transmembrane region" description="Helical" evidence="6">
    <location>
        <begin position="43"/>
        <end position="63"/>
    </location>
</feature>
<feature type="transmembrane region" description="Helical" evidence="6">
    <location>
        <begin position="132"/>
        <end position="152"/>
    </location>
</feature>
<evidence type="ECO:0000313" key="7">
    <source>
        <dbReference type="EMBL" id="CEF54804.1"/>
    </source>
</evidence>
<evidence type="ECO:0000256" key="3">
    <source>
        <dbReference type="ARBA" id="ARBA00022692"/>
    </source>
</evidence>
<proteinExistence type="inferred from homology"/>
<dbReference type="PROSITE" id="PS01114">
    <property type="entry name" value="GPR1_FUN34_YAAH"/>
    <property type="match status" value="1"/>
</dbReference>
<dbReference type="Proteomes" id="UP000068250">
    <property type="component" value="Chromosome I"/>
</dbReference>
<feature type="transmembrane region" description="Helical" evidence="6">
    <location>
        <begin position="158"/>
        <end position="176"/>
    </location>
</feature>
<evidence type="ECO:0000256" key="6">
    <source>
        <dbReference type="SAM" id="Phobius"/>
    </source>
</evidence>
<organism evidence="7 9">
    <name type="scientific">Acetobacter ghanensis</name>
    <dbReference type="NCBI Taxonomy" id="431306"/>
    <lineage>
        <taxon>Bacteria</taxon>
        <taxon>Pseudomonadati</taxon>
        <taxon>Pseudomonadota</taxon>
        <taxon>Alphaproteobacteria</taxon>
        <taxon>Acetobacterales</taxon>
        <taxon>Acetobacteraceae</taxon>
        <taxon>Acetobacter</taxon>
    </lineage>
</organism>
<dbReference type="STRING" id="431306.AGA_988"/>
<dbReference type="GO" id="GO:0015360">
    <property type="term" value="F:acetate:proton symporter activity"/>
    <property type="evidence" value="ECO:0007669"/>
    <property type="project" value="TreeGrafter"/>
</dbReference>
<keyword evidence="3 6" id="KW-0812">Transmembrane</keyword>
<reference evidence="7" key="2">
    <citation type="submission" date="2014-09" db="EMBL/GenBank/DDBJ databases">
        <authorList>
            <person name="Magalhaes I.L.F."/>
            <person name="Oliveira U."/>
            <person name="Santos F.R."/>
            <person name="Vidigal T.H.D.A."/>
            <person name="Brescovit A.D."/>
            <person name="Santos A.J."/>
        </authorList>
    </citation>
    <scope>NUCLEOTIDE SEQUENCE</scope>
    <source>
        <strain evidence="7">LMG 23848T</strain>
    </source>
</reference>
<dbReference type="InterPro" id="IPR047622">
    <property type="entry name" value="GPR1_FUN34_YAAH"/>
</dbReference>
<evidence type="ECO:0000256" key="5">
    <source>
        <dbReference type="ARBA" id="ARBA00023136"/>
    </source>
</evidence>
<protein>
    <recommendedName>
        <fullName evidence="11">GPR1/FUN34/yaaH family protein</fullName>
    </recommendedName>
</protein>
<evidence type="ECO:0000313" key="9">
    <source>
        <dbReference type="Proteomes" id="UP000068250"/>
    </source>
</evidence>
<dbReference type="GO" id="GO:0005886">
    <property type="term" value="C:plasma membrane"/>
    <property type="evidence" value="ECO:0007669"/>
    <property type="project" value="TreeGrafter"/>
</dbReference>
<dbReference type="EMBL" id="WOTE01000003">
    <property type="protein sequence ID" value="NHO39577.1"/>
    <property type="molecule type" value="Genomic_DNA"/>
</dbReference>
<evidence type="ECO:0000256" key="1">
    <source>
        <dbReference type="ARBA" id="ARBA00004141"/>
    </source>
</evidence>
<name>A0A0U5F5L1_9PROT</name>
<accession>A0A0U5F5L1</accession>
<keyword evidence="10" id="KW-1185">Reference proteome</keyword>
<evidence type="ECO:0000256" key="2">
    <source>
        <dbReference type="ARBA" id="ARBA00005587"/>
    </source>
</evidence>
<dbReference type="Proteomes" id="UP000657200">
    <property type="component" value="Unassembled WGS sequence"/>
</dbReference>
<dbReference type="AlphaFoldDB" id="A0A0U5F5L1"/>
<sequence length="199" mass="20868">MAQTDLTHPTSLRANPAPLGLMGFGMTTILLNLHNAGLVPMGSAILAMGLLFGGIAQIIAGILEYGVGNTFGMTAFIAYGAFWLTLVALIAMPHTGIVPASSPQLVGSYLLLWALFTFVMFLGTLRATRAHQVIFGTLVILFILLGLGDLLGQPELTLIAGYEGLICGLSAVYLAAAEILEAQFKYSVLPVGPHTHATA</sequence>
<dbReference type="Pfam" id="PF01184">
    <property type="entry name" value="Gpr1_Fun34_YaaH"/>
    <property type="match status" value="1"/>
</dbReference>
<dbReference type="RefSeq" id="WP_059023209.1">
    <property type="nucleotide sequence ID" value="NZ_JBNZCO010000009.1"/>
</dbReference>
<evidence type="ECO:0000256" key="4">
    <source>
        <dbReference type="ARBA" id="ARBA00022989"/>
    </source>
</evidence>
<feature type="transmembrane region" description="Helical" evidence="6">
    <location>
        <begin position="106"/>
        <end position="125"/>
    </location>
</feature>
<reference evidence="9" key="1">
    <citation type="submission" date="2014-09" db="EMBL/GenBank/DDBJ databases">
        <authorList>
            <person name="Illeghems K.G."/>
        </authorList>
    </citation>
    <scope>NUCLEOTIDE SEQUENCE [LARGE SCALE GENOMIC DNA]</scope>
    <source>
        <strain evidence="9">LMG 23848T</strain>
    </source>
</reference>
<dbReference type="InterPro" id="IPR047623">
    <property type="entry name" value="SatP"/>
</dbReference>
<feature type="transmembrane region" description="Helical" evidence="6">
    <location>
        <begin position="75"/>
        <end position="94"/>
    </location>
</feature>
<dbReference type="PATRIC" id="fig|431306.5.peg.993"/>
<dbReference type="NCBIfam" id="NF038013">
    <property type="entry name" value="AceTr_1"/>
    <property type="match status" value="1"/>
</dbReference>
<evidence type="ECO:0000313" key="8">
    <source>
        <dbReference type="EMBL" id="NHO39577.1"/>
    </source>
</evidence>
<keyword evidence="4 6" id="KW-1133">Transmembrane helix</keyword>
<dbReference type="OrthoDB" id="9787939at2"/>
<dbReference type="PANTHER" id="PTHR30178">
    <property type="entry name" value="INNER MEMBRANE PROTEIN YAAH"/>
    <property type="match status" value="1"/>
</dbReference>
<evidence type="ECO:0008006" key="11">
    <source>
        <dbReference type="Google" id="ProtNLM"/>
    </source>
</evidence>
<dbReference type="PANTHER" id="PTHR30178:SF3">
    <property type="entry name" value="SUCCINATE-ACETATE_PROTON SYMPORTER SATP"/>
    <property type="match status" value="1"/>
</dbReference>
<evidence type="ECO:0000313" key="10">
    <source>
        <dbReference type="Proteomes" id="UP000657200"/>
    </source>
</evidence>
<comment type="subcellular location">
    <subcellularLocation>
        <location evidence="1">Membrane</location>
        <topology evidence="1">Multi-pass membrane protein</topology>
    </subcellularLocation>
</comment>
<dbReference type="EMBL" id="LN609302">
    <property type="protein sequence ID" value="CEF54804.1"/>
    <property type="molecule type" value="Genomic_DNA"/>
</dbReference>
<reference evidence="8 10" key="3">
    <citation type="journal article" date="2020" name="Int. J. Syst. Evol. Microbiol.">
        <title>Novel acetic acid bacteria from cider fermentations: Acetobacter conturbans sp. nov. and Acetobacter fallax sp. nov.</title>
        <authorList>
            <person name="Sombolestani A.S."/>
            <person name="Cleenwerck I."/>
            <person name="Cnockaert M."/>
            <person name="Borremans W."/>
            <person name="Wieme A.D."/>
            <person name="De Vuyst L."/>
            <person name="Vandamme P."/>
        </authorList>
    </citation>
    <scope>NUCLEOTIDE SEQUENCE [LARGE SCALE GENOMIC DNA]</scope>
    <source>
        <strain evidence="8 10">LMG 23848</strain>
    </source>
</reference>
<feature type="transmembrane region" description="Helical" evidence="6">
    <location>
        <begin position="12"/>
        <end position="31"/>
    </location>
</feature>
<comment type="similarity">
    <text evidence="2">Belongs to the acetate uptake transporter (AceTr) (TC 2.A.96) family.</text>
</comment>